<gene>
    <name evidence="2" type="ORF">ODALV1_LOCUS5401</name>
</gene>
<sequence>MWYGIEQMLYIQTAFLLFEVFKSEVETSHNSTTESIHQNVRACPEGNLLLFVETNECYARQSKGPCGENMMIYPATVNEKTGECDCDQSSSRMLLYNKKSNQCFPIFQRGPCKLGSWADITTEGKPICKPNPCHNRTFPSLDAEKDLVIVNGTCVELGDRLFCKKPGHVIGFEAGKRLPRCIRQRSRAIAPPTTRCSPGTFRAISGRCQPAFEFD</sequence>
<organism evidence="2 3">
    <name type="scientific">Orchesella dallaii</name>
    <dbReference type="NCBI Taxonomy" id="48710"/>
    <lineage>
        <taxon>Eukaryota</taxon>
        <taxon>Metazoa</taxon>
        <taxon>Ecdysozoa</taxon>
        <taxon>Arthropoda</taxon>
        <taxon>Hexapoda</taxon>
        <taxon>Collembola</taxon>
        <taxon>Entomobryomorpha</taxon>
        <taxon>Entomobryoidea</taxon>
        <taxon>Orchesellidae</taxon>
        <taxon>Orchesellinae</taxon>
        <taxon>Orchesella</taxon>
    </lineage>
</organism>
<dbReference type="Proteomes" id="UP001642540">
    <property type="component" value="Unassembled WGS sequence"/>
</dbReference>
<comment type="caution">
    <text evidence="2">The sequence shown here is derived from an EMBL/GenBank/DDBJ whole genome shotgun (WGS) entry which is preliminary data.</text>
</comment>
<feature type="domain" description="DUF4789" evidence="1">
    <location>
        <begin position="65"/>
        <end position="163"/>
    </location>
</feature>
<dbReference type="InterPro" id="IPR031993">
    <property type="entry name" value="DUF4789"/>
</dbReference>
<reference evidence="2 3" key="1">
    <citation type="submission" date="2024-08" db="EMBL/GenBank/DDBJ databases">
        <authorList>
            <person name="Cucini C."/>
            <person name="Frati F."/>
        </authorList>
    </citation>
    <scope>NUCLEOTIDE SEQUENCE [LARGE SCALE GENOMIC DNA]</scope>
</reference>
<evidence type="ECO:0000259" key="1">
    <source>
        <dbReference type="Pfam" id="PF16033"/>
    </source>
</evidence>
<dbReference type="PANTHER" id="PTHR21177">
    <property type="entry name" value="IP06524P-RELATED"/>
    <property type="match status" value="1"/>
</dbReference>
<dbReference type="EMBL" id="CAXLJM020000016">
    <property type="protein sequence ID" value="CAL8083124.1"/>
    <property type="molecule type" value="Genomic_DNA"/>
</dbReference>
<dbReference type="Pfam" id="PF16033">
    <property type="entry name" value="DUF4789"/>
    <property type="match status" value="1"/>
</dbReference>
<name>A0ABP1Q269_9HEXA</name>
<accession>A0ABP1Q269</accession>
<protein>
    <recommendedName>
        <fullName evidence="1">DUF4789 domain-containing protein</fullName>
    </recommendedName>
</protein>
<keyword evidence="3" id="KW-1185">Reference proteome</keyword>
<evidence type="ECO:0000313" key="3">
    <source>
        <dbReference type="Proteomes" id="UP001642540"/>
    </source>
</evidence>
<proteinExistence type="predicted"/>
<evidence type="ECO:0000313" key="2">
    <source>
        <dbReference type="EMBL" id="CAL8083124.1"/>
    </source>
</evidence>